<feature type="region of interest" description="Disordered" evidence="1">
    <location>
        <begin position="26"/>
        <end position="46"/>
    </location>
</feature>
<evidence type="ECO:0000313" key="3">
    <source>
        <dbReference type="Proteomes" id="UP000256645"/>
    </source>
</evidence>
<evidence type="ECO:0000256" key="1">
    <source>
        <dbReference type="SAM" id="MobiDB-lite"/>
    </source>
</evidence>
<name>A0A3D8QSG3_9HELO</name>
<feature type="region of interest" description="Disordered" evidence="1">
    <location>
        <begin position="410"/>
        <end position="436"/>
    </location>
</feature>
<reference evidence="2 3" key="1">
    <citation type="journal article" date="2018" name="IMA Fungus">
        <title>IMA Genome-F 9: Draft genome sequence of Annulohypoxylon stygium, Aspergillus mulundensis, Berkeleyomyces basicola (syn. Thielaviopsis basicola), Ceratocystis smalleyi, two Cercospora beticola strains, Coleophoma cylindrospora, Fusarium fracticaudum, Phialophora cf. hyalina, and Morchella septimelata.</title>
        <authorList>
            <person name="Wingfield B.D."/>
            <person name="Bills G.F."/>
            <person name="Dong Y."/>
            <person name="Huang W."/>
            <person name="Nel W.J."/>
            <person name="Swalarsk-Parry B.S."/>
            <person name="Vaghefi N."/>
            <person name="Wilken P.M."/>
            <person name="An Z."/>
            <person name="de Beer Z.W."/>
            <person name="De Vos L."/>
            <person name="Chen L."/>
            <person name="Duong T.A."/>
            <person name="Gao Y."/>
            <person name="Hammerbacher A."/>
            <person name="Kikkert J.R."/>
            <person name="Li Y."/>
            <person name="Li H."/>
            <person name="Li K."/>
            <person name="Li Q."/>
            <person name="Liu X."/>
            <person name="Ma X."/>
            <person name="Naidoo K."/>
            <person name="Pethybridge S.J."/>
            <person name="Sun J."/>
            <person name="Steenkamp E.T."/>
            <person name="van der Nest M.A."/>
            <person name="van Wyk S."/>
            <person name="Wingfield M.J."/>
            <person name="Xiong C."/>
            <person name="Yue Q."/>
            <person name="Zhang X."/>
        </authorList>
    </citation>
    <scope>NUCLEOTIDE SEQUENCE [LARGE SCALE GENOMIC DNA]</scope>
    <source>
        <strain evidence="2 3">BP6252</strain>
    </source>
</reference>
<proteinExistence type="predicted"/>
<protein>
    <submittedName>
        <fullName evidence="2">Uncharacterized protein</fullName>
    </submittedName>
</protein>
<accession>A0A3D8QSG3</accession>
<gene>
    <name evidence="2" type="ORF">BP6252_10373</name>
</gene>
<feature type="compositionally biased region" description="Basic and acidic residues" evidence="1">
    <location>
        <begin position="426"/>
        <end position="436"/>
    </location>
</feature>
<evidence type="ECO:0000313" key="2">
    <source>
        <dbReference type="EMBL" id="RDW64722.1"/>
    </source>
</evidence>
<sequence length="436" mass="47487">MRCTPSPSHLSPLLVLGSAWRGRDAWSQQGRPNWSPPNLPSGRRGFTRSRQGAIAAARDLAWAGRGTLSCRAGWRALFCFSSSLLWSALICSGQLCSVLMDGWLVHSQLASPRRSDGCRATQTVETHRAGLPTPDPIGLGQRHDEPALPDWCSSKCNLADVTYVASSHHQTANDGRWAFPKGRPSALVARGFCSPSSGHFPKLGSSPPAAFGIERLRSLLQTSIASLRLHPSLFLESHPLRSYTPLGLSVSAWSLWGGFTSSDCTYQHLCLPRELTSPIHARHQREILNPPEPETSISAKGRLGSMVWLRIDVHIHQRSLDCLASSGLCQFGQPVAESYGRALLSTGVEPGGNGQELPPKLRKKKEVGLNAMPAIGRGTMPWMLFLTDGQDVKSISLVLPLACHQNIPNFQHRRPPGTIMTGSRNTPDESHPVSRL</sequence>
<comment type="caution">
    <text evidence="2">The sequence shown here is derived from an EMBL/GenBank/DDBJ whole genome shotgun (WGS) entry which is preliminary data.</text>
</comment>
<organism evidence="2 3">
    <name type="scientific">Coleophoma cylindrospora</name>
    <dbReference type="NCBI Taxonomy" id="1849047"/>
    <lineage>
        <taxon>Eukaryota</taxon>
        <taxon>Fungi</taxon>
        <taxon>Dikarya</taxon>
        <taxon>Ascomycota</taxon>
        <taxon>Pezizomycotina</taxon>
        <taxon>Leotiomycetes</taxon>
        <taxon>Helotiales</taxon>
        <taxon>Dermateaceae</taxon>
        <taxon>Coleophoma</taxon>
    </lineage>
</organism>
<dbReference type="AlphaFoldDB" id="A0A3D8QSG3"/>
<keyword evidence="3" id="KW-1185">Reference proteome</keyword>
<dbReference type="Proteomes" id="UP000256645">
    <property type="component" value="Unassembled WGS sequence"/>
</dbReference>
<dbReference type="EMBL" id="PDLM01000012">
    <property type="protein sequence ID" value="RDW64722.1"/>
    <property type="molecule type" value="Genomic_DNA"/>
</dbReference>